<keyword evidence="10" id="KW-1133">Transmembrane helix</keyword>
<comment type="domain">
    <text evidence="8">The N-terminal region contains the highly conserved SGGXDS motif, predicted to be a P-loop motif involved in ATP binding.</text>
</comment>
<dbReference type="EMBL" id="AP027742">
    <property type="protein sequence ID" value="BDZ78776.1"/>
    <property type="molecule type" value="Genomic_DNA"/>
</dbReference>
<evidence type="ECO:0000313" key="13">
    <source>
        <dbReference type="Proteomes" id="UP001305815"/>
    </source>
</evidence>
<proteinExistence type="inferred from homology"/>
<dbReference type="SMART" id="SM00977">
    <property type="entry name" value="TilS_C"/>
    <property type="match status" value="1"/>
</dbReference>
<dbReference type="Gene3D" id="3.40.50.620">
    <property type="entry name" value="HUPs"/>
    <property type="match status" value="1"/>
</dbReference>
<name>A0ABM8IDE4_9FIRM</name>
<keyword evidence="10" id="KW-0472">Membrane</keyword>
<keyword evidence="13" id="KW-1185">Reference proteome</keyword>
<accession>A0ABM8IDE4</accession>
<keyword evidence="2 8" id="KW-0963">Cytoplasm</keyword>
<dbReference type="InterPro" id="IPR012796">
    <property type="entry name" value="Lysidine-tRNA-synth_C"/>
</dbReference>
<dbReference type="PANTHER" id="PTHR43033">
    <property type="entry name" value="TRNA(ILE)-LYSIDINE SYNTHASE-RELATED"/>
    <property type="match status" value="1"/>
</dbReference>
<dbReference type="NCBIfam" id="TIGR02433">
    <property type="entry name" value="lysidine_TilS_C"/>
    <property type="match status" value="1"/>
</dbReference>
<evidence type="ECO:0000256" key="9">
    <source>
        <dbReference type="SAM" id="MobiDB-lite"/>
    </source>
</evidence>
<dbReference type="EC" id="6.3.4.19" evidence="8"/>
<keyword evidence="5 8" id="KW-0547">Nucleotide-binding</keyword>
<dbReference type="NCBIfam" id="TIGR02432">
    <property type="entry name" value="lysidine_TilS_N"/>
    <property type="match status" value="1"/>
</dbReference>
<dbReference type="InterPro" id="IPR012795">
    <property type="entry name" value="tRNA_Ile_lys_synt_N"/>
</dbReference>
<evidence type="ECO:0000313" key="12">
    <source>
        <dbReference type="EMBL" id="BDZ78776.1"/>
    </source>
</evidence>
<feature type="binding site" evidence="8">
    <location>
        <begin position="26"/>
        <end position="31"/>
    </location>
    <ligand>
        <name>ATP</name>
        <dbReference type="ChEBI" id="CHEBI:30616"/>
    </ligand>
</feature>
<evidence type="ECO:0000256" key="5">
    <source>
        <dbReference type="ARBA" id="ARBA00022741"/>
    </source>
</evidence>
<dbReference type="InterPro" id="IPR014729">
    <property type="entry name" value="Rossmann-like_a/b/a_fold"/>
</dbReference>
<dbReference type="Pfam" id="PF01171">
    <property type="entry name" value="ATP_bind_3"/>
    <property type="match status" value="1"/>
</dbReference>
<evidence type="ECO:0000256" key="6">
    <source>
        <dbReference type="ARBA" id="ARBA00022840"/>
    </source>
</evidence>
<sequence length="475" mass="54336">MYKKVEDYVKIHNMLEQKDKVIAGVSGGADSVCLLYVLLELKKKYSLEIRAVHVNHCLREGAADEDEAYVRKLCAGMEVPLEVYRIDVVHLAKEEGMSSEEAGRAARRKAFEKEADKMGGAKIALAHHKNDNVETLLLNIARGTGLKGLGGIRPAAGRYIHPLLGVSREEIEKFLKKNQLSYCMDATNYEDTYTRNRIRNHMIPYMEQKINPRFTDHACSMMEQMGKLWDHIAGEVCMAEKTAVVYREDQGKKEALIQKAVFEKIPEALRPYLLHRVMEKVAGSQKDLAGIHLEQTEELFRKQTGRKLDLPYQMCARRCYEGVEISRNDRAGESGGEGAQREQSDGRLTRKADRVKMRVLGRKEMHEEQDVTIFQTPYTKWFDYDIIKNSVTIRTRRPGDYITIDRKGRTQKLKQYFINEKIPQKERDDILLAADGSHILWVIGYRRGCACEVTESTRKILEITIDGGENYGGDN</sequence>
<evidence type="ECO:0000256" key="8">
    <source>
        <dbReference type="HAMAP-Rule" id="MF_01161"/>
    </source>
</evidence>
<keyword evidence="10" id="KW-0812">Transmembrane</keyword>
<evidence type="ECO:0000259" key="11">
    <source>
        <dbReference type="SMART" id="SM00977"/>
    </source>
</evidence>
<reference evidence="13" key="1">
    <citation type="journal article" date="2023" name="Int. J. Syst. Evol. Microbiol.">
        <title>Claveliimonas bilis gen. nov., sp. nov., deoxycholic acid-producing bacteria isolated from human faeces, and reclassification of Sellimonas monacensis Zenner et al. 2021 as Claveliimonas monacensis comb. nov.</title>
        <authorList>
            <person name="Hisatomi A."/>
            <person name="Kastawa N.W.E.P.G."/>
            <person name="Song I."/>
            <person name="Ohkuma M."/>
            <person name="Fukiya S."/>
            <person name="Sakamoto M."/>
        </authorList>
    </citation>
    <scope>NUCLEOTIDE SEQUENCE [LARGE SCALE GENOMIC DNA]</scope>
    <source>
        <strain evidence="13">12BBH14</strain>
    </source>
</reference>
<feature type="compositionally biased region" description="Basic and acidic residues" evidence="9">
    <location>
        <begin position="339"/>
        <end position="349"/>
    </location>
</feature>
<dbReference type="Proteomes" id="UP001305815">
    <property type="component" value="Chromosome"/>
</dbReference>
<feature type="domain" description="Lysidine-tRNA(Ile) synthetase C-terminal" evidence="11">
    <location>
        <begin position="391"/>
        <end position="463"/>
    </location>
</feature>
<feature type="transmembrane region" description="Helical" evidence="10">
    <location>
        <begin position="21"/>
        <end position="39"/>
    </location>
</feature>
<keyword evidence="6 8" id="KW-0067">ATP-binding</keyword>
<comment type="function">
    <text evidence="8">Ligates lysine onto the cytidine present at position 34 of the AUA codon-specific tRNA(Ile) that contains the anticodon CAU, in an ATP-dependent manner. Cytidine is converted to lysidine, thus changing the amino acid specificity of the tRNA from methionine to isoleucine.</text>
</comment>
<dbReference type="PANTHER" id="PTHR43033:SF1">
    <property type="entry name" value="TRNA(ILE)-LYSIDINE SYNTHASE-RELATED"/>
    <property type="match status" value="1"/>
</dbReference>
<evidence type="ECO:0000256" key="2">
    <source>
        <dbReference type="ARBA" id="ARBA00022490"/>
    </source>
</evidence>
<dbReference type="HAMAP" id="MF_01161">
    <property type="entry name" value="tRNA_Ile_lys_synt"/>
    <property type="match status" value="1"/>
</dbReference>
<evidence type="ECO:0000256" key="7">
    <source>
        <dbReference type="ARBA" id="ARBA00048539"/>
    </source>
</evidence>
<evidence type="ECO:0000256" key="10">
    <source>
        <dbReference type="SAM" id="Phobius"/>
    </source>
</evidence>
<keyword evidence="3 8" id="KW-0436">Ligase</keyword>
<dbReference type="Pfam" id="PF11734">
    <property type="entry name" value="TilS_C"/>
    <property type="match status" value="1"/>
</dbReference>
<gene>
    <name evidence="8 12" type="primary">tilS</name>
    <name evidence="12" type="ORF">Lac1_29590</name>
</gene>
<comment type="similarity">
    <text evidence="8">Belongs to the tRNA(Ile)-lysidine synthase family.</text>
</comment>
<feature type="region of interest" description="Disordered" evidence="9">
    <location>
        <begin position="328"/>
        <end position="349"/>
    </location>
</feature>
<dbReference type="SUPFAM" id="SSF56037">
    <property type="entry name" value="PheT/TilS domain"/>
    <property type="match status" value="1"/>
</dbReference>
<protein>
    <recommendedName>
        <fullName evidence="8">tRNA(Ile)-lysidine synthase</fullName>
        <ecNumber evidence="8">6.3.4.19</ecNumber>
    </recommendedName>
    <alternativeName>
        <fullName evidence="8">tRNA(Ile)-2-lysyl-cytidine synthase</fullName>
    </alternativeName>
    <alternativeName>
        <fullName evidence="8">tRNA(Ile)-lysidine synthetase</fullName>
    </alternativeName>
</protein>
<dbReference type="Gene3D" id="3.50.40.10">
    <property type="entry name" value="Phenylalanyl-trna Synthetase, Chain B, domain 3"/>
    <property type="match status" value="1"/>
</dbReference>
<dbReference type="InterPro" id="IPR012094">
    <property type="entry name" value="tRNA_Ile_lys_synt"/>
</dbReference>
<evidence type="ECO:0000256" key="4">
    <source>
        <dbReference type="ARBA" id="ARBA00022694"/>
    </source>
</evidence>
<keyword evidence="4 8" id="KW-0819">tRNA processing</keyword>
<comment type="catalytic activity">
    <reaction evidence="7 8">
        <text>cytidine(34) in tRNA(Ile2) + L-lysine + ATP = lysidine(34) in tRNA(Ile2) + AMP + diphosphate + H(+)</text>
        <dbReference type="Rhea" id="RHEA:43744"/>
        <dbReference type="Rhea" id="RHEA-COMP:10625"/>
        <dbReference type="Rhea" id="RHEA-COMP:10670"/>
        <dbReference type="ChEBI" id="CHEBI:15378"/>
        <dbReference type="ChEBI" id="CHEBI:30616"/>
        <dbReference type="ChEBI" id="CHEBI:32551"/>
        <dbReference type="ChEBI" id="CHEBI:33019"/>
        <dbReference type="ChEBI" id="CHEBI:82748"/>
        <dbReference type="ChEBI" id="CHEBI:83665"/>
        <dbReference type="ChEBI" id="CHEBI:456215"/>
        <dbReference type="EC" id="6.3.4.19"/>
    </reaction>
</comment>
<dbReference type="InterPro" id="IPR011063">
    <property type="entry name" value="TilS/TtcA_N"/>
</dbReference>
<evidence type="ECO:0000256" key="3">
    <source>
        <dbReference type="ARBA" id="ARBA00022598"/>
    </source>
</evidence>
<dbReference type="InterPro" id="IPR020825">
    <property type="entry name" value="Phe-tRNA_synthase-like_B3/B4"/>
</dbReference>
<organism evidence="12 13">
    <name type="scientific">Claveliimonas bilis</name>
    <dbReference type="NCBI Taxonomy" id="3028070"/>
    <lineage>
        <taxon>Bacteria</taxon>
        <taxon>Bacillati</taxon>
        <taxon>Bacillota</taxon>
        <taxon>Clostridia</taxon>
        <taxon>Lachnospirales</taxon>
        <taxon>Lachnospiraceae</taxon>
        <taxon>Claveliimonas</taxon>
    </lineage>
</organism>
<dbReference type="SUPFAM" id="SSF52402">
    <property type="entry name" value="Adenine nucleotide alpha hydrolases-like"/>
    <property type="match status" value="1"/>
</dbReference>
<evidence type="ECO:0000256" key="1">
    <source>
        <dbReference type="ARBA" id="ARBA00004496"/>
    </source>
</evidence>
<comment type="subcellular location">
    <subcellularLocation>
        <location evidence="1 8">Cytoplasm</location>
    </subcellularLocation>
</comment>
<dbReference type="CDD" id="cd01992">
    <property type="entry name" value="TilS_N"/>
    <property type="match status" value="1"/>
</dbReference>